<proteinExistence type="predicted"/>
<feature type="compositionally biased region" description="Basic and acidic residues" evidence="1">
    <location>
        <begin position="1"/>
        <end position="11"/>
    </location>
</feature>
<sequence>MGSESDVHQNDMKAMPYHPHSTELSSQPPKYSNTQAAQPPNSPAATKSIIKPAIPHRNHSAPANMVAAILASPYEDLDAQRRAERQGKTLRERWRAFRERNFGEGYDHGRNGGGGSVAEWNVMGAKTSSGQPSSYRKKSKK</sequence>
<keyword evidence="3" id="KW-1185">Reference proteome</keyword>
<dbReference type="AlphaFoldDB" id="A0A6A5QWX3"/>
<evidence type="ECO:0000313" key="3">
    <source>
        <dbReference type="Proteomes" id="UP000800096"/>
    </source>
</evidence>
<feature type="compositionally biased region" description="Polar residues" evidence="1">
    <location>
        <begin position="22"/>
        <end position="45"/>
    </location>
</feature>
<reference evidence="2" key="1">
    <citation type="journal article" date="2020" name="Stud. Mycol.">
        <title>101 Dothideomycetes genomes: a test case for predicting lifestyles and emergence of pathogens.</title>
        <authorList>
            <person name="Haridas S."/>
            <person name="Albert R."/>
            <person name="Binder M."/>
            <person name="Bloem J."/>
            <person name="Labutti K."/>
            <person name="Salamov A."/>
            <person name="Andreopoulos B."/>
            <person name="Baker S."/>
            <person name="Barry K."/>
            <person name="Bills G."/>
            <person name="Bluhm B."/>
            <person name="Cannon C."/>
            <person name="Castanera R."/>
            <person name="Culley D."/>
            <person name="Daum C."/>
            <person name="Ezra D."/>
            <person name="Gonzalez J."/>
            <person name="Henrissat B."/>
            <person name="Kuo A."/>
            <person name="Liang C."/>
            <person name="Lipzen A."/>
            <person name="Lutzoni F."/>
            <person name="Magnuson J."/>
            <person name="Mondo S."/>
            <person name="Nolan M."/>
            <person name="Ohm R."/>
            <person name="Pangilinan J."/>
            <person name="Park H.-J."/>
            <person name="Ramirez L."/>
            <person name="Alfaro M."/>
            <person name="Sun H."/>
            <person name="Tritt A."/>
            <person name="Yoshinaga Y."/>
            <person name="Zwiers L.-H."/>
            <person name="Turgeon B."/>
            <person name="Goodwin S."/>
            <person name="Spatafora J."/>
            <person name="Crous P."/>
            <person name="Grigoriev I."/>
        </authorList>
    </citation>
    <scope>NUCLEOTIDE SEQUENCE</scope>
    <source>
        <strain evidence="2">HMLAC05119</strain>
    </source>
</reference>
<evidence type="ECO:0000256" key="1">
    <source>
        <dbReference type="SAM" id="MobiDB-lite"/>
    </source>
</evidence>
<dbReference type="EMBL" id="ML979134">
    <property type="protein sequence ID" value="KAF1918347.1"/>
    <property type="molecule type" value="Genomic_DNA"/>
</dbReference>
<protein>
    <submittedName>
        <fullName evidence="2">Uncharacterized protein</fullName>
    </submittedName>
</protein>
<feature type="region of interest" description="Disordered" evidence="1">
    <location>
        <begin position="1"/>
        <end position="52"/>
    </location>
</feature>
<organism evidence="2 3">
    <name type="scientific">Ampelomyces quisqualis</name>
    <name type="common">Powdery mildew agent</name>
    <dbReference type="NCBI Taxonomy" id="50730"/>
    <lineage>
        <taxon>Eukaryota</taxon>
        <taxon>Fungi</taxon>
        <taxon>Dikarya</taxon>
        <taxon>Ascomycota</taxon>
        <taxon>Pezizomycotina</taxon>
        <taxon>Dothideomycetes</taxon>
        <taxon>Pleosporomycetidae</taxon>
        <taxon>Pleosporales</taxon>
        <taxon>Pleosporineae</taxon>
        <taxon>Phaeosphaeriaceae</taxon>
        <taxon>Ampelomyces</taxon>
    </lineage>
</organism>
<gene>
    <name evidence="2" type="ORF">BDU57DRAFT_515057</name>
</gene>
<accession>A0A6A5QWX3</accession>
<feature type="region of interest" description="Disordered" evidence="1">
    <location>
        <begin position="103"/>
        <end position="141"/>
    </location>
</feature>
<dbReference type="Proteomes" id="UP000800096">
    <property type="component" value="Unassembled WGS sequence"/>
</dbReference>
<name>A0A6A5QWX3_AMPQU</name>
<dbReference type="OrthoDB" id="3799998at2759"/>
<evidence type="ECO:0000313" key="2">
    <source>
        <dbReference type="EMBL" id="KAF1918347.1"/>
    </source>
</evidence>